<evidence type="ECO:0000313" key="4">
    <source>
        <dbReference type="Proteomes" id="UP000294723"/>
    </source>
</evidence>
<dbReference type="FunFam" id="3.40.50.720:FF:000084">
    <property type="entry name" value="Short-chain dehydrogenase reductase"/>
    <property type="match status" value="1"/>
</dbReference>
<evidence type="ECO:0000256" key="1">
    <source>
        <dbReference type="ARBA" id="ARBA00006484"/>
    </source>
</evidence>
<proteinExistence type="inferred from homology"/>
<dbReference type="SUPFAM" id="SSF51735">
    <property type="entry name" value="NAD(P)-binding Rossmann-fold domains"/>
    <property type="match status" value="1"/>
</dbReference>
<organism evidence="3 4">
    <name type="scientific">Saccharopolyspora karakumensis</name>
    <dbReference type="NCBI Taxonomy" id="2530386"/>
    <lineage>
        <taxon>Bacteria</taxon>
        <taxon>Bacillati</taxon>
        <taxon>Actinomycetota</taxon>
        <taxon>Actinomycetes</taxon>
        <taxon>Pseudonocardiales</taxon>
        <taxon>Pseudonocardiaceae</taxon>
        <taxon>Saccharopolyspora</taxon>
    </lineage>
</organism>
<gene>
    <name evidence="3" type="ORF">E1202_17185</name>
</gene>
<reference evidence="3 4" key="1">
    <citation type="submission" date="2019-03" db="EMBL/GenBank/DDBJ databases">
        <title>Draft genome sequences of novel Actinobacteria.</title>
        <authorList>
            <person name="Sahin N."/>
            <person name="Ay H."/>
            <person name="Saygin H."/>
        </authorList>
    </citation>
    <scope>NUCLEOTIDE SEQUENCE [LARGE SCALE GENOMIC DNA]</scope>
    <source>
        <strain evidence="3 4">5K548</strain>
    </source>
</reference>
<dbReference type="PRINTS" id="PR00081">
    <property type="entry name" value="GDHRDH"/>
</dbReference>
<dbReference type="InterPro" id="IPR050259">
    <property type="entry name" value="SDR"/>
</dbReference>
<keyword evidence="2" id="KW-0560">Oxidoreductase</keyword>
<dbReference type="InterPro" id="IPR036291">
    <property type="entry name" value="NAD(P)-bd_dom_sf"/>
</dbReference>
<dbReference type="GO" id="GO:0032787">
    <property type="term" value="P:monocarboxylic acid metabolic process"/>
    <property type="evidence" value="ECO:0007669"/>
    <property type="project" value="UniProtKB-ARBA"/>
</dbReference>
<dbReference type="InterPro" id="IPR002347">
    <property type="entry name" value="SDR_fam"/>
</dbReference>
<evidence type="ECO:0000256" key="2">
    <source>
        <dbReference type="ARBA" id="ARBA00023002"/>
    </source>
</evidence>
<dbReference type="PROSITE" id="PS00061">
    <property type="entry name" value="ADH_SHORT"/>
    <property type="match status" value="1"/>
</dbReference>
<dbReference type="Proteomes" id="UP000294723">
    <property type="component" value="Unassembled WGS sequence"/>
</dbReference>
<keyword evidence="4" id="KW-1185">Reference proteome</keyword>
<comment type="similarity">
    <text evidence="1">Belongs to the short-chain dehydrogenases/reductases (SDR) family.</text>
</comment>
<dbReference type="PRINTS" id="PR00080">
    <property type="entry name" value="SDRFAMILY"/>
</dbReference>
<dbReference type="GO" id="GO:0016491">
    <property type="term" value="F:oxidoreductase activity"/>
    <property type="evidence" value="ECO:0007669"/>
    <property type="project" value="UniProtKB-KW"/>
</dbReference>
<dbReference type="AlphaFoldDB" id="A0A4R5BJV3"/>
<dbReference type="Gene3D" id="3.40.50.720">
    <property type="entry name" value="NAD(P)-binding Rossmann-like Domain"/>
    <property type="match status" value="1"/>
</dbReference>
<comment type="caution">
    <text evidence="3">The sequence shown here is derived from an EMBL/GenBank/DDBJ whole genome shotgun (WGS) entry which is preliminary data.</text>
</comment>
<dbReference type="PANTHER" id="PTHR42879:SF2">
    <property type="entry name" value="3-OXOACYL-[ACYL-CARRIER-PROTEIN] REDUCTASE FABG"/>
    <property type="match status" value="1"/>
</dbReference>
<dbReference type="InterPro" id="IPR020904">
    <property type="entry name" value="Sc_DH/Rdtase_CS"/>
</dbReference>
<accession>A0A4R5BJV3</accession>
<dbReference type="PANTHER" id="PTHR42879">
    <property type="entry name" value="3-OXOACYL-(ACYL-CARRIER-PROTEIN) REDUCTASE"/>
    <property type="match status" value="1"/>
</dbReference>
<dbReference type="Pfam" id="PF13561">
    <property type="entry name" value="adh_short_C2"/>
    <property type="match status" value="1"/>
</dbReference>
<evidence type="ECO:0000313" key="3">
    <source>
        <dbReference type="EMBL" id="TDD87048.1"/>
    </source>
</evidence>
<protein>
    <submittedName>
        <fullName evidence="3">SDR family oxidoreductase</fullName>
    </submittedName>
</protein>
<name>A0A4R5BJV3_9PSEU</name>
<sequence length="252" mass="26218">MMSKRISFVTGAGAGIGAAIAERLAEQGTHVILADLNHDAANQLATTLADRGADAEALRLDVGDAESIAQAFAWLADTYGRCDILVNNAGIARTYPFVDYPDDHWLATLNVNLTGAFRCGQHAARLMLDNEWGRIINIASTSGLRAGTGRAAYGTSKAALIGLTKQMAVELAPHGITANAVAPGPIETPLSREVHSQATRDAYNSHVPAHRYGTPDEVAAAVGFLATDAAAYINGHVVPVDGGFTAAGMLSA</sequence>
<dbReference type="EMBL" id="SMLA01000025">
    <property type="protein sequence ID" value="TDD87048.1"/>
    <property type="molecule type" value="Genomic_DNA"/>
</dbReference>
<dbReference type="NCBIfam" id="NF009466">
    <property type="entry name" value="PRK12826.1-2"/>
    <property type="match status" value="1"/>
</dbReference>
<dbReference type="NCBIfam" id="NF005559">
    <property type="entry name" value="PRK07231.1"/>
    <property type="match status" value="1"/>
</dbReference>